<dbReference type="CDD" id="cd03891">
    <property type="entry name" value="M20_DapE_proteobac"/>
    <property type="match status" value="1"/>
</dbReference>
<dbReference type="NCBIfam" id="NF009557">
    <property type="entry name" value="PRK13009.1"/>
    <property type="match status" value="1"/>
</dbReference>
<comment type="cofactor">
    <cofactor evidence="15">
        <name>Zn(2+)</name>
        <dbReference type="ChEBI" id="CHEBI:29105"/>
    </cofactor>
    <cofactor evidence="15">
        <name>Co(2+)</name>
        <dbReference type="ChEBI" id="CHEBI:48828"/>
    </cofactor>
    <text evidence="15">Binds 2 Zn(2+) or Co(2+) ions per subunit.</text>
</comment>
<keyword evidence="9 15" id="KW-0862">Zinc</keyword>
<dbReference type="InterPro" id="IPR002933">
    <property type="entry name" value="Peptidase_M20"/>
</dbReference>
<keyword evidence="10 15" id="KW-0220">Diaminopimelate biosynthesis</keyword>
<feature type="binding site" evidence="15">
    <location>
        <position position="137"/>
    </location>
    <ligand>
        <name>Zn(2+)</name>
        <dbReference type="ChEBI" id="CHEBI:29105"/>
        <label>2</label>
    </ligand>
</feature>
<evidence type="ECO:0000256" key="13">
    <source>
        <dbReference type="ARBA" id="ARBA00031891"/>
    </source>
</evidence>
<evidence type="ECO:0000256" key="1">
    <source>
        <dbReference type="ARBA" id="ARBA00005130"/>
    </source>
</evidence>
<dbReference type="GO" id="GO:0006526">
    <property type="term" value="P:L-arginine biosynthetic process"/>
    <property type="evidence" value="ECO:0007669"/>
    <property type="project" value="TreeGrafter"/>
</dbReference>
<evidence type="ECO:0000256" key="15">
    <source>
        <dbReference type="HAMAP-Rule" id="MF_01690"/>
    </source>
</evidence>
<organism evidence="17 18">
    <name type="scientific">Primorskyibacter flagellatus</name>
    <dbReference type="NCBI Taxonomy" id="1387277"/>
    <lineage>
        <taxon>Bacteria</taxon>
        <taxon>Pseudomonadati</taxon>
        <taxon>Pseudomonadota</taxon>
        <taxon>Alphaproteobacteria</taxon>
        <taxon>Rhodobacterales</taxon>
        <taxon>Roseobacteraceae</taxon>
        <taxon>Primorskyibacter</taxon>
    </lineage>
</organism>
<evidence type="ECO:0000256" key="9">
    <source>
        <dbReference type="ARBA" id="ARBA00022833"/>
    </source>
</evidence>
<dbReference type="STRING" id="1387277.SAMN06295998_102277"/>
<reference evidence="17 18" key="1">
    <citation type="submission" date="2017-04" db="EMBL/GenBank/DDBJ databases">
        <authorList>
            <person name="Afonso C.L."/>
            <person name="Miller P.J."/>
            <person name="Scott M.A."/>
            <person name="Spackman E."/>
            <person name="Goraichik I."/>
            <person name="Dimitrov K.M."/>
            <person name="Suarez D.L."/>
            <person name="Swayne D.E."/>
        </authorList>
    </citation>
    <scope>NUCLEOTIDE SEQUENCE [LARGE SCALE GENOMIC DNA]</scope>
    <source>
        <strain evidence="17 18">CGMCC 1.12644</strain>
    </source>
</reference>
<keyword evidence="11 15" id="KW-0457">Lysine biosynthesis</keyword>
<evidence type="ECO:0000313" key="17">
    <source>
        <dbReference type="EMBL" id="SMC53760.1"/>
    </source>
</evidence>
<comment type="subunit">
    <text evidence="3 15">Homodimer.</text>
</comment>
<feature type="binding site" evidence="15">
    <location>
        <position position="354"/>
    </location>
    <ligand>
        <name>Zn(2+)</name>
        <dbReference type="ChEBI" id="CHEBI:29105"/>
        <label>2</label>
    </ligand>
</feature>
<evidence type="ECO:0000256" key="8">
    <source>
        <dbReference type="ARBA" id="ARBA00022801"/>
    </source>
</evidence>
<dbReference type="HAMAP" id="MF_01690">
    <property type="entry name" value="DapE"/>
    <property type="match status" value="1"/>
</dbReference>
<protein>
    <recommendedName>
        <fullName evidence="5 15">Succinyl-diaminopimelate desuccinylase</fullName>
        <shortName evidence="15">SDAP desuccinylase</shortName>
        <ecNumber evidence="4 15">3.5.1.18</ecNumber>
    </recommendedName>
    <alternativeName>
        <fullName evidence="13 15">N-succinyl-LL-2,6-diaminoheptanedioate amidohydrolase</fullName>
    </alternativeName>
</protein>
<dbReference type="AlphaFoldDB" id="A0A1W1ZZE4"/>
<dbReference type="UniPathway" id="UPA00034">
    <property type="reaction ID" value="UER00021"/>
</dbReference>
<dbReference type="Gene3D" id="3.40.630.10">
    <property type="entry name" value="Zn peptidases"/>
    <property type="match status" value="1"/>
</dbReference>
<dbReference type="EMBL" id="FWYD01000002">
    <property type="protein sequence ID" value="SMC53760.1"/>
    <property type="molecule type" value="Genomic_DNA"/>
</dbReference>
<evidence type="ECO:0000256" key="4">
    <source>
        <dbReference type="ARBA" id="ARBA00011921"/>
    </source>
</evidence>
<evidence type="ECO:0000256" key="5">
    <source>
        <dbReference type="ARBA" id="ARBA00022391"/>
    </source>
</evidence>
<name>A0A1W1ZZE4_9RHOB</name>
<dbReference type="PROSITE" id="PS00759">
    <property type="entry name" value="ARGE_DAPE_CPG2_2"/>
    <property type="match status" value="1"/>
</dbReference>
<dbReference type="PANTHER" id="PTHR43808:SF31">
    <property type="entry name" value="N-ACETYL-L-CITRULLINE DEACETYLASE"/>
    <property type="match status" value="1"/>
</dbReference>
<evidence type="ECO:0000256" key="12">
    <source>
        <dbReference type="ARBA" id="ARBA00023285"/>
    </source>
</evidence>
<evidence type="ECO:0000256" key="3">
    <source>
        <dbReference type="ARBA" id="ARBA00011738"/>
    </source>
</evidence>
<keyword evidence="6 15" id="KW-0028">Amino-acid biosynthesis</keyword>
<dbReference type="PANTHER" id="PTHR43808">
    <property type="entry name" value="ACETYLORNITHINE DEACETYLASE"/>
    <property type="match status" value="1"/>
</dbReference>
<evidence type="ECO:0000313" key="18">
    <source>
        <dbReference type="Proteomes" id="UP000192330"/>
    </source>
</evidence>
<evidence type="ECO:0000256" key="2">
    <source>
        <dbReference type="ARBA" id="ARBA00006746"/>
    </source>
</evidence>
<keyword evidence="18" id="KW-1185">Reference proteome</keyword>
<dbReference type="Pfam" id="PF01546">
    <property type="entry name" value="Peptidase_M20"/>
    <property type="match status" value="1"/>
</dbReference>
<feature type="active site" evidence="15">
    <location>
        <position position="72"/>
    </location>
</feature>
<dbReference type="GO" id="GO:0009014">
    <property type="term" value="F:succinyl-diaminopimelate desuccinylase activity"/>
    <property type="evidence" value="ECO:0007669"/>
    <property type="project" value="UniProtKB-UniRule"/>
</dbReference>
<evidence type="ECO:0000256" key="10">
    <source>
        <dbReference type="ARBA" id="ARBA00022915"/>
    </source>
</evidence>
<dbReference type="EC" id="3.5.1.18" evidence="4 15"/>
<dbReference type="SUPFAM" id="SSF53187">
    <property type="entry name" value="Zn-dependent exopeptidases"/>
    <property type="match status" value="1"/>
</dbReference>
<comment type="similarity">
    <text evidence="2 15">Belongs to the peptidase M20A family. DapE subfamily.</text>
</comment>
<feature type="binding site" evidence="15">
    <location>
        <position position="103"/>
    </location>
    <ligand>
        <name>Zn(2+)</name>
        <dbReference type="ChEBI" id="CHEBI:29105"/>
        <label>1</label>
    </ligand>
</feature>
<keyword evidence="8 15" id="KW-0378">Hydrolase</keyword>
<keyword evidence="12 15" id="KW-0170">Cobalt</keyword>
<comment type="pathway">
    <text evidence="1 15">Amino-acid biosynthesis; L-lysine biosynthesis via DAP pathway; LL-2,6-diaminopimelate from (S)-tetrahydrodipicolinate (succinylase route): step 3/3.</text>
</comment>
<comment type="function">
    <text evidence="15">Catalyzes the hydrolysis of N-succinyl-L,L-diaminopimelic acid (SDAP), forming succinate and LL-2,6-diaminopimelate (DAP), an intermediate involved in the bacterial biosynthesis of lysine and meso-diaminopimelic acid, an essential component of bacterial cell walls.</text>
</comment>
<dbReference type="InterPro" id="IPR050072">
    <property type="entry name" value="Peptidase_M20A"/>
</dbReference>
<feature type="binding site" evidence="15">
    <location>
        <position position="70"/>
    </location>
    <ligand>
        <name>Zn(2+)</name>
        <dbReference type="ChEBI" id="CHEBI:29105"/>
        <label>1</label>
    </ligand>
</feature>
<feature type="binding site" evidence="15">
    <location>
        <position position="103"/>
    </location>
    <ligand>
        <name>Zn(2+)</name>
        <dbReference type="ChEBI" id="CHEBI:29105"/>
        <label>2</label>
    </ligand>
</feature>
<dbReference type="InterPro" id="IPR001261">
    <property type="entry name" value="ArgE/DapE_CS"/>
</dbReference>
<dbReference type="GO" id="GO:0050897">
    <property type="term" value="F:cobalt ion binding"/>
    <property type="evidence" value="ECO:0007669"/>
    <property type="project" value="UniProtKB-UniRule"/>
</dbReference>
<dbReference type="RefSeq" id="WP_084350621.1">
    <property type="nucleotide sequence ID" value="NZ_FWYD01000002.1"/>
</dbReference>
<dbReference type="Pfam" id="PF07687">
    <property type="entry name" value="M20_dimer"/>
    <property type="match status" value="1"/>
</dbReference>
<dbReference type="InterPro" id="IPR005941">
    <property type="entry name" value="DapE_proteobac"/>
</dbReference>
<feature type="active site" description="Proton acceptor" evidence="15">
    <location>
        <position position="136"/>
    </location>
</feature>
<evidence type="ECO:0000256" key="11">
    <source>
        <dbReference type="ARBA" id="ARBA00023154"/>
    </source>
</evidence>
<dbReference type="GO" id="GO:0008270">
    <property type="term" value="F:zinc ion binding"/>
    <property type="evidence" value="ECO:0007669"/>
    <property type="project" value="UniProtKB-UniRule"/>
</dbReference>
<evidence type="ECO:0000256" key="7">
    <source>
        <dbReference type="ARBA" id="ARBA00022723"/>
    </source>
</evidence>
<dbReference type="Gene3D" id="3.30.70.360">
    <property type="match status" value="1"/>
</dbReference>
<dbReference type="SUPFAM" id="SSF55031">
    <property type="entry name" value="Bacterial exopeptidase dimerisation domain"/>
    <property type="match status" value="1"/>
</dbReference>
<dbReference type="InterPro" id="IPR011650">
    <property type="entry name" value="Peptidase_M20_dimer"/>
</dbReference>
<feature type="binding site" evidence="15">
    <location>
        <position position="165"/>
    </location>
    <ligand>
        <name>Zn(2+)</name>
        <dbReference type="ChEBI" id="CHEBI:29105"/>
        <label>1</label>
    </ligand>
</feature>
<evidence type="ECO:0000256" key="14">
    <source>
        <dbReference type="ARBA" id="ARBA00051301"/>
    </source>
</evidence>
<dbReference type="InterPro" id="IPR036264">
    <property type="entry name" value="Bact_exopeptidase_dim_dom"/>
</dbReference>
<dbReference type="GO" id="GO:0019877">
    <property type="term" value="P:diaminopimelate biosynthetic process"/>
    <property type="evidence" value="ECO:0007669"/>
    <property type="project" value="UniProtKB-UniRule"/>
</dbReference>
<dbReference type="NCBIfam" id="TIGR01246">
    <property type="entry name" value="dapE_proteo"/>
    <property type="match status" value="1"/>
</dbReference>
<feature type="domain" description="Peptidase M20 dimerisation" evidence="16">
    <location>
        <begin position="178"/>
        <end position="282"/>
    </location>
</feature>
<evidence type="ECO:0000256" key="6">
    <source>
        <dbReference type="ARBA" id="ARBA00022605"/>
    </source>
</evidence>
<evidence type="ECO:0000259" key="16">
    <source>
        <dbReference type="Pfam" id="PF07687"/>
    </source>
</evidence>
<dbReference type="GO" id="GO:0008777">
    <property type="term" value="F:acetylornithine deacetylase activity"/>
    <property type="evidence" value="ECO:0007669"/>
    <property type="project" value="TreeGrafter"/>
</dbReference>
<accession>A0A1W1ZZE4</accession>
<dbReference type="GO" id="GO:0009089">
    <property type="term" value="P:lysine biosynthetic process via diaminopimelate"/>
    <property type="evidence" value="ECO:0007669"/>
    <property type="project" value="UniProtKB-UniRule"/>
</dbReference>
<proteinExistence type="inferred from homology"/>
<keyword evidence="7 15" id="KW-0479">Metal-binding</keyword>
<gene>
    <name evidence="15" type="primary">dapE</name>
    <name evidence="17" type="ORF">SAMN06295998_102277</name>
</gene>
<sequence>MTQINPETLTAALVRCASVTPDEGGALILLQDLLEDAGFICTRVDRGGVSNLFARWGDKGHPRTFGFNGHTDVVPLGDPADWTMPPFGAKVKDGFLYGRGATDMKSGVAAFAAAAVDFVRQTPPDGSIILTITGDEEGDAVDGTVALLDWMDKADEAMSVCLVGEPTCPDHMGQMMKIGRRGSLNAHVTVKGVQGHSAYPHRAINPLHALVRLMDRLASHELDTGTDHFDASTLAVVTIDTGNPATNVIPAEARATLNIRFNDAHSGASLSEWLREEAAKADAEFGTTTDLTIKISGESFLTPPGPLSDLVARAVEAETGTVPEASTTGGTSDARFVKNHCPVVEFGLVGRTMHQVDERVEVAQIHQLKRIYTRMLQDYFA</sequence>
<dbReference type="OrthoDB" id="9809784at2"/>
<dbReference type="Proteomes" id="UP000192330">
    <property type="component" value="Unassembled WGS sequence"/>
</dbReference>
<comment type="catalytic activity">
    <reaction evidence="14 15">
        <text>N-succinyl-(2S,6S)-2,6-diaminopimelate + H2O = (2S,6S)-2,6-diaminopimelate + succinate</text>
        <dbReference type="Rhea" id="RHEA:22608"/>
        <dbReference type="ChEBI" id="CHEBI:15377"/>
        <dbReference type="ChEBI" id="CHEBI:30031"/>
        <dbReference type="ChEBI" id="CHEBI:57609"/>
        <dbReference type="ChEBI" id="CHEBI:58087"/>
        <dbReference type="EC" id="3.5.1.18"/>
    </reaction>
</comment>